<keyword evidence="1" id="KW-0812">Transmembrane</keyword>
<feature type="transmembrane region" description="Helical" evidence="1">
    <location>
        <begin position="6"/>
        <end position="24"/>
    </location>
</feature>
<dbReference type="InterPro" id="IPR013424">
    <property type="entry name" value="Ice-binding_C"/>
</dbReference>
<dbReference type="NCBIfam" id="TIGR02595">
    <property type="entry name" value="PEP_CTERM"/>
    <property type="match status" value="1"/>
</dbReference>
<feature type="domain" description="Ice-binding protein C-terminal" evidence="2">
    <location>
        <begin position="2"/>
        <end position="28"/>
    </location>
</feature>
<protein>
    <submittedName>
        <fullName evidence="3">PEP-CTERM sorting domain-containing protein</fullName>
    </submittedName>
</protein>
<keyword evidence="4" id="KW-1185">Reference proteome</keyword>
<accession>A0AAE9Z8M5</accession>
<evidence type="ECO:0000259" key="2">
    <source>
        <dbReference type="Pfam" id="PF07589"/>
    </source>
</evidence>
<dbReference type="EMBL" id="CP059733">
    <property type="protein sequence ID" value="WDE08257.1"/>
    <property type="molecule type" value="Genomic_DNA"/>
</dbReference>
<organism evidence="3 4">
    <name type="scientific">Thalassomonas viridans</name>
    <dbReference type="NCBI Taxonomy" id="137584"/>
    <lineage>
        <taxon>Bacteria</taxon>
        <taxon>Pseudomonadati</taxon>
        <taxon>Pseudomonadota</taxon>
        <taxon>Gammaproteobacteria</taxon>
        <taxon>Alteromonadales</taxon>
        <taxon>Colwelliaceae</taxon>
        <taxon>Thalassomonas</taxon>
    </lineage>
</organism>
<evidence type="ECO:0000256" key="1">
    <source>
        <dbReference type="SAM" id="Phobius"/>
    </source>
</evidence>
<dbReference type="KEGG" id="tvd:SG34_015065"/>
<gene>
    <name evidence="3" type="ORF">SG34_015065</name>
</gene>
<evidence type="ECO:0000313" key="3">
    <source>
        <dbReference type="EMBL" id="WDE08257.1"/>
    </source>
</evidence>
<proteinExistence type="predicted"/>
<sequence>MVPEPGVFILMMLALFVLAGNLTLRPRRI</sequence>
<reference evidence="3 4" key="2">
    <citation type="journal article" date="2022" name="Mar. Drugs">
        <title>Bioassay-Guided Fractionation Leads to the Detection of Cholic Acid Generated by the Rare Thalassomonas sp.</title>
        <authorList>
            <person name="Pheiffer F."/>
            <person name="Schneider Y.K."/>
            <person name="Hansen E.H."/>
            <person name="Andersen J.H."/>
            <person name="Isaksson J."/>
            <person name="Busche T."/>
            <person name="R C."/>
            <person name="Kalinowski J."/>
            <person name="Zyl L.V."/>
            <person name="Trindade M."/>
        </authorList>
    </citation>
    <scope>NUCLEOTIDE SEQUENCE [LARGE SCALE GENOMIC DNA]</scope>
    <source>
        <strain evidence="3 4">XOM25</strain>
    </source>
</reference>
<dbReference type="Pfam" id="PF07589">
    <property type="entry name" value="PEP-CTERM"/>
    <property type="match status" value="1"/>
</dbReference>
<name>A0AAE9Z8M5_9GAMM</name>
<keyword evidence="1" id="KW-0472">Membrane</keyword>
<evidence type="ECO:0000313" key="4">
    <source>
        <dbReference type="Proteomes" id="UP000032352"/>
    </source>
</evidence>
<reference evidence="3 4" key="1">
    <citation type="journal article" date="2015" name="Genome Announc.">
        <title>Draft Genome Sequences of Marine Isolates of Thalassomonas viridans and Thalassomonas actiniarum.</title>
        <authorList>
            <person name="Olonade I."/>
            <person name="van Zyl L.J."/>
            <person name="Trindade M."/>
        </authorList>
    </citation>
    <scope>NUCLEOTIDE SEQUENCE [LARGE SCALE GENOMIC DNA]</scope>
    <source>
        <strain evidence="3 4">XOM25</strain>
    </source>
</reference>
<dbReference type="Proteomes" id="UP000032352">
    <property type="component" value="Chromosome"/>
</dbReference>
<keyword evidence="1" id="KW-1133">Transmembrane helix</keyword>
<dbReference type="AlphaFoldDB" id="A0AAE9Z8M5"/>